<name>A0A4Y7IZX1_PAPSO</name>
<reference evidence="1 2" key="1">
    <citation type="journal article" date="2018" name="Science">
        <title>The opium poppy genome and morphinan production.</title>
        <authorList>
            <person name="Guo L."/>
            <person name="Winzer T."/>
            <person name="Yang X."/>
            <person name="Li Y."/>
            <person name="Ning Z."/>
            <person name="He Z."/>
            <person name="Teodor R."/>
            <person name="Lu Y."/>
            <person name="Bowser T.A."/>
            <person name="Graham I.A."/>
            <person name="Ye K."/>
        </authorList>
    </citation>
    <scope>NUCLEOTIDE SEQUENCE [LARGE SCALE GENOMIC DNA]</scope>
    <source>
        <strain evidence="2">cv. HN1</strain>
        <tissue evidence="1">Leaves</tissue>
    </source>
</reference>
<gene>
    <name evidence="1" type="ORF">C5167_021383</name>
</gene>
<dbReference type="Proteomes" id="UP000316621">
    <property type="component" value="Chromosome 2"/>
</dbReference>
<protein>
    <submittedName>
        <fullName evidence="1">Uncharacterized protein</fullName>
    </submittedName>
</protein>
<evidence type="ECO:0000313" key="2">
    <source>
        <dbReference type="Proteomes" id="UP000316621"/>
    </source>
</evidence>
<keyword evidence="2" id="KW-1185">Reference proteome</keyword>
<sequence>MDINGAPSTLGMYLIASSPERPVIIVEILQQTKVSIGFHRSMYTENETEVSNLDKVCVMPLEEF</sequence>
<accession>A0A4Y7IZX1</accession>
<dbReference type="Gramene" id="RZC52955">
    <property type="protein sequence ID" value="RZC52955"/>
    <property type="gene ID" value="C5167_021383"/>
</dbReference>
<organism evidence="1 2">
    <name type="scientific">Papaver somniferum</name>
    <name type="common">Opium poppy</name>
    <dbReference type="NCBI Taxonomy" id="3469"/>
    <lineage>
        <taxon>Eukaryota</taxon>
        <taxon>Viridiplantae</taxon>
        <taxon>Streptophyta</taxon>
        <taxon>Embryophyta</taxon>
        <taxon>Tracheophyta</taxon>
        <taxon>Spermatophyta</taxon>
        <taxon>Magnoliopsida</taxon>
        <taxon>Ranunculales</taxon>
        <taxon>Papaveraceae</taxon>
        <taxon>Papaveroideae</taxon>
        <taxon>Papaver</taxon>
    </lineage>
</organism>
<evidence type="ECO:0000313" key="1">
    <source>
        <dbReference type="EMBL" id="RZC52955.1"/>
    </source>
</evidence>
<proteinExistence type="predicted"/>
<dbReference type="AlphaFoldDB" id="A0A4Y7IZX1"/>
<dbReference type="EMBL" id="CM010716">
    <property type="protein sequence ID" value="RZC52955.1"/>
    <property type="molecule type" value="Genomic_DNA"/>
</dbReference>